<evidence type="ECO:0000313" key="2">
    <source>
        <dbReference type="Proteomes" id="UP000179266"/>
    </source>
</evidence>
<evidence type="ECO:0000313" key="1">
    <source>
        <dbReference type="EMBL" id="OGL42503.1"/>
    </source>
</evidence>
<dbReference type="EMBL" id="MGDD01000321">
    <property type="protein sequence ID" value="OGL42503.1"/>
    <property type="molecule type" value="Genomic_DNA"/>
</dbReference>
<accession>A0A1F7RLV9</accession>
<name>A0A1F7RLV9_9BACT</name>
<comment type="caution">
    <text evidence="1">The sequence shown here is derived from an EMBL/GenBank/DDBJ whole genome shotgun (WGS) entry which is preliminary data.</text>
</comment>
<proteinExistence type="predicted"/>
<sequence length="104" mass="12371">MAQINLKDMILVSWGKLRRQYLIHYNPQYVKASLERRRGECIRCGTCCRLSVKCPFLDFNTQYPICDFYTFRSNVCRTFPIDAKDLKDRNRLSPGIQCGYWFES</sequence>
<protein>
    <submittedName>
        <fullName evidence="1">Uncharacterized protein</fullName>
    </submittedName>
</protein>
<dbReference type="AlphaFoldDB" id="A0A1F7RLV9"/>
<gene>
    <name evidence="1" type="ORF">A2161_05985</name>
</gene>
<organism evidence="1 2">
    <name type="scientific">Candidatus Schekmanbacteria bacterium RBG_13_48_7</name>
    <dbReference type="NCBI Taxonomy" id="1817878"/>
    <lineage>
        <taxon>Bacteria</taxon>
        <taxon>Candidatus Schekmaniibacteriota</taxon>
    </lineage>
</organism>
<dbReference type="Proteomes" id="UP000179266">
    <property type="component" value="Unassembled WGS sequence"/>
</dbReference>
<reference evidence="1 2" key="1">
    <citation type="journal article" date="2016" name="Nat. Commun.">
        <title>Thousands of microbial genomes shed light on interconnected biogeochemical processes in an aquifer system.</title>
        <authorList>
            <person name="Anantharaman K."/>
            <person name="Brown C.T."/>
            <person name="Hug L.A."/>
            <person name="Sharon I."/>
            <person name="Castelle C.J."/>
            <person name="Probst A.J."/>
            <person name="Thomas B.C."/>
            <person name="Singh A."/>
            <person name="Wilkins M.J."/>
            <person name="Karaoz U."/>
            <person name="Brodie E.L."/>
            <person name="Williams K.H."/>
            <person name="Hubbard S.S."/>
            <person name="Banfield J.F."/>
        </authorList>
    </citation>
    <scope>NUCLEOTIDE SEQUENCE [LARGE SCALE GENOMIC DNA]</scope>
</reference>